<protein>
    <submittedName>
        <fullName evidence="1">Uncharacterized protein</fullName>
    </submittedName>
</protein>
<accession>A0A0A8Z983</accession>
<reference evidence="1" key="1">
    <citation type="submission" date="2014-09" db="EMBL/GenBank/DDBJ databases">
        <authorList>
            <person name="Magalhaes I.L.F."/>
            <person name="Oliveira U."/>
            <person name="Santos F.R."/>
            <person name="Vidigal T.H.D.A."/>
            <person name="Brescovit A.D."/>
            <person name="Santos A.J."/>
        </authorList>
    </citation>
    <scope>NUCLEOTIDE SEQUENCE</scope>
    <source>
        <tissue evidence="1">Shoot tissue taken approximately 20 cm above the soil surface</tissue>
    </source>
</reference>
<proteinExistence type="predicted"/>
<evidence type="ECO:0000313" key="1">
    <source>
        <dbReference type="EMBL" id="JAD35964.1"/>
    </source>
</evidence>
<name>A0A0A8Z983_ARUDO</name>
<dbReference type="EMBL" id="GBRH01261931">
    <property type="protein sequence ID" value="JAD35964.1"/>
    <property type="molecule type" value="Transcribed_RNA"/>
</dbReference>
<dbReference type="AlphaFoldDB" id="A0A0A8Z983"/>
<sequence>MSPSLFSSSAIPKTSIPFSMLSVWEETVNHLSPMKRG</sequence>
<organism evidence="1">
    <name type="scientific">Arundo donax</name>
    <name type="common">Giant reed</name>
    <name type="synonym">Donax arundinaceus</name>
    <dbReference type="NCBI Taxonomy" id="35708"/>
    <lineage>
        <taxon>Eukaryota</taxon>
        <taxon>Viridiplantae</taxon>
        <taxon>Streptophyta</taxon>
        <taxon>Embryophyta</taxon>
        <taxon>Tracheophyta</taxon>
        <taxon>Spermatophyta</taxon>
        <taxon>Magnoliopsida</taxon>
        <taxon>Liliopsida</taxon>
        <taxon>Poales</taxon>
        <taxon>Poaceae</taxon>
        <taxon>PACMAD clade</taxon>
        <taxon>Arundinoideae</taxon>
        <taxon>Arundineae</taxon>
        <taxon>Arundo</taxon>
    </lineage>
</organism>
<reference evidence="1" key="2">
    <citation type="journal article" date="2015" name="Data Brief">
        <title>Shoot transcriptome of the giant reed, Arundo donax.</title>
        <authorList>
            <person name="Barrero R.A."/>
            <person name="Guerrero F.D."/>
            <person name="Moolhuijzen P."/>
            <person name="Goolsby J.A."/>
            <person name="Tidwell J."/>
            <person name="Bellgard S.E."/>
            <person name="Bellgard M.I."/>
        </authorList>
    </citation>
    <scope>NUCLEOTIDE SEQUENCE</scope>
    <source>
        <tissue evidence="1">Shoot tissue taken approximately 20 cm above the soil surface</tissue>
    </source>
</reference>